<evidence type="ECO:0000256" key="4">
    <source>
        <dbReference type="ARBA" id="ARBA00023136"/>
    </source>
</evidence>
<dbReference type="Proteomes" id="UP001396898">
    <property type="component" value="Unassembled WGS sequence"/>
</dbReference>
<evidence type="ECO:0000256" key="6">
    <source>
        <dbReference type="SAM" id="Phobius"/>
    </source>
</evidence>
<keyword evidence="3 6" id="KW-1133">Transmembrane helix</keyword>
<organism evidence="8 9">
    <name type="scientific">Apiospora marii</name>
    <dbReference type="NCBI Taxonomy" id="335849"/>
    <lineage>
        <taxon>Eukaryota</taxon>
        <taxon>Fungi</taxon>
        <taxon>Dikarya</taxon>
        <taxon>Ascomycota</taxon>
        <taxon>Pezizomycotina</taxon>
        <taxon>Sordariomycetes</taxon>
        <taxon>Xylariomycetidae</taxon>
        <taxon>Amphisphaeriales</taxon>
        <taxon>Apiosporaceae</taxon>
        <taxon>Apiospora</taxon>
    </lineage>
</organism>
<feature type="transmembrane region" description="Helical" evidence="6">
    <location>
        <begin position="139"/>
        <end position="161"/>
    </location>
</feature>
<accession>A0ABR1S3P5</accession>
<protein>
    <recommendedName>
        <fullName evidence="7">Rhodopsin domain-containing protein</fullName>
    </recommendedName>
</protein>
<dbReference type="PANTHER" id="PTHR33048:SF47">
    <property type="entry name" value="INTEGRAL MEMBRANE PROTEIN-RELATED"/>
    <property type="match status" value="1"/>
</dbReference>
<evidence type="ECO:0000313" key="8">
    <source>
        <dbReference type="EMBL" id="KAK8026495.1"/>
    </source>
</evidence>
<comment type="caution">
    <text evidence="8">The sequence shown here is derived from an EMBL/GenBank/DDBJ whole genome shotgun (WGS) entry which is preliminary data.</text>
</comment>
<evidence type="ECO:0000256" key="1">
    <source>
        <dbReference type="ARBA" id="ARBA00004141"/>
    </source>
</evidence>
<evidence type="ECO:0000259" key="7">
    <source>
        <dbReference type="Pfam" id="PF20684"/>
    </source>
</evidence>
<evidence type="ECO:0000256" key="3">
    <source>
        <dbReference type="ARBA" id="ARBA00022989"/>
    </source>
</evidence>
<comment type="similarity">
    <text evidence="5">Belongs to the SAT4 family.</text>
</comment>
<dbReference type="InterPro" id="IPR049326">
    <property type="entry name" value="Rhodopsin_dom_fungi"/>
</dbReference>
<comment type="subcellular location">
    <subcellularLocation>
        <location evidence="1">Membrane</location>
        <topology evidence="1">Multi-pass membrane protein</topology>
    </subcellularLocation>
</comment>
<sequence>MSNPLGSRPPTTAPPLISPPGVVWVSAALPTIALAIRLISRSRGPKKLFADDWLIIFAWFLCGLSAILWQQVTPYLYTFLNVVSGNLWPPPDSFVQNAEQAYKGQLVVLVFWYTSLFMVKLSFLFFFRRLRRGVTKGQYLWWSALALTTSVYLVWIGTIQYKCLAQPLQKIMQDCPAASSVEFEVVTLKANCALDVVTDFLIRVVVISTSATGDQQFDIPWMYLWSSVELCVGMDTLIRFCGIRH</sequence>
<evidence type="ECO:0000256" key="5">
    <source>
        <dbReference type="ARBA" id="ARBA00038359"/>
    </source>
</evidence>
<gene>
    <name evidence="8" type="ORF">PG991_003551</name>
</gene>
<proteinExistence type="inferred from homology"/>
<name>A0ABR1S3P5_9PEZI</name>
<dbReference type="PANTHER" id="PTHR33048">
    <property type="entry name" value="PTH11-LIKE INTEGRAL MEMBRANE PROTEIN (AFU_ORTHOLOGUE AFUA_5G11245)"/>
    <property type="match status" value="1"/>
</dbReference>
<keyword evidence="2 6" id="KW-0812">Transmembrane</keyword>
<reference evidence="8 9" key="1">
    <citation type="submission" date="2023-01" db="EMBL/GenBank/DDBJ databases">
        <title>Analysis of 21 Apiospora genomes using comparative genomics revels a genus with tremendous synthesis potential of carbohydrate active enzymes and secondary metabolites.</title>
        <authorList>
            <person name="Sorensen T."/>
        </authorList>
    </citation>
    <scope>NUCLEOTIDE SEQUENCE [LARGE SCALE GENOMIC DNA]</scope>
    <source>
        <strain evidence="8 9">CBS 20057</strain>
    </source>
</reference>
<dbReference type="Pfam" id="PF20684">
    <property type="entry name" value="Fung_rhodopsin"/>
    <property type="match status" value="1"/>
</dbReference>
<keyword evidence="4 6" id="KW-0472">Membrane</keyword>
<evidence type="ECO:0000256" key="2">
    <source>
        <dbReference type="ARBA" id="ARBA00022692"/>
    </source>
</evidence>
<feature type="transmembrane region" description="Helical" evidence="6">
    <location>
        <begin position="20"/>
        <end position="40"/>
    </location>
</feature>
<dbReference type="InterPro" id="IPR052337">
    <property type="entry name" value="SAT4-like"/>
</dbReference>
<keyword evidence="9" id="KW-1185">Reference proteome</keyword>
<feature type="domain" description="Rhodopsin" evidence="7">
    <location>
        <begin position="36"/>
        <end position="207"/>
    </location>
</feature>
<dbReference type="EMBL" id="JAQQWI010000007">
    <property type="protein sequence ID" value="KAK8026495.1"/>
    <property type="molecule type" value="Genomic_DNA"/>
</dbReference>
<feature type="transmembrane region" description="Helical" evidence="6">
    <location>
        <begin position="52"/>
        <end position="72"/>
    </location>
</feature>
<evidence type="ECO:0000313" key="9">
    <source>
        <dbReference type="Proteomes" id="UP001396898"/>
    </source>
</evidence>
<feature type="transmembrane region" description="Helical" evidence="6">
    <location>
        <begin position="106"/>
        <end position="127"/>
    </location>
</feature>